<feature type="non-terminal residue" evidence="1">
    <location>
        <position position="1"/>
    </location>
</feature>
<protein>
    <submittedName>
        <fullName evidence="1">Uncharacterized protein</fullName>
    </submittedName>
</protein>
<comment type="caution">
    <text evidence="1">The sequence shown here is derived from an EMBL/GenBank/DDBJ whole genome shotgun (WGS) entry which is preliminary data.</text>
</comment>
<reference evidence="1 2" key="1">
    <citation type="submission" date="2014-10" db="EMBL/GenBank/DDBJ databases">
        <title>Draft genome of the hookworm Ancylostoma caninum.</title>
        <authorList>
            <person name="Mitreva M."/>
        </authorList>
    </citation>
    <scope>NUCLEOTIDE SEQUENCE [LARGE SCALE GENOMIC DNA]</scope>
    <source>
        <strain evidence="1 2">Baltimore</strain>
    </source>
</reference>
<sequence>LLSSFIPRYRSFDRWTISCRQTLKNTTNQAYFTSPTSRIRTLESMSAADIVTTNLSRPVPSWFTLPLMTLKTLRWRSNLLACESSRRVNPSCSSVLWKVSDMLCYLE</sequence>
<keyword evidence="2" id="KW-1185">Reference proteome</keyword>
<name>A0A368F1W7_ANCCA</name>
<dbReference type="EMBL" id="JOJR01014805">
    <property type="protein sequence ID" value="RCN25019.1"/>
    <property type="molecule type" value="Genomic_DNA"/>
</dbReference>
<gene>
    <name evidence="1" type="ORF">ANCCAN_29271</name>
</gene>
<dbReference type="AlphaFoldDB" id="A0A368F1W7"/>
<evidence type="ECO:0000313" key="1">
    <source>
        <dbReference type="EMBL" id="RCN25019.1"/>
    </source>
</evidence>
<evidence type="ECO:0000313" key="2">
    <source>
        <dbReference type="Proteomes" id="UP000252519"/>
    </source>
</evidence>
<dbReference type="Proteomes" id="UP000252519">
    <property type="component" value="Unassembled WGS sequence"/>
</dbReference>
<accession>A0A368F1W7</accession>
<proteinExistence type="predicted"/>
<organism evidence="1 2">
    <name type="scientific">Ancylostoma caninum</name>
    <name type="common">Dog hookworm</name>
    <dbReference type="NCBI Taxonomy" id="29170"/>
    <lineage>
        <taxon>Eukaryota</taxon>
        <taxon>Metazoa</taxon>
        <taxon>Ecdysozoa</taxon>
        <taxon>Nematoda</taxon>
        <taxon>Chromadorea</taxon>
        <taxon>Rhabditida</taxon>
        <taxon>Rhabditina</taxon>
        <taxon>Rhabditomorpha</taxon>
        <taxon>Strongyloidea</taxon>
        <taxon>Ancylostomatidae</taxon>
        <taxon>Ancylostomatinae</taxon>
        <taxon>Ancylostoma</taxon>
    </lineage>
</organism>